<feature type="domain" description="N-acetyltransferase" evidence="3">
    <location>
        <begin position="2"/>
        <end position="147"/>
    </location>
</feature>
<dbReference type="SUPFAM" id="SSF55729">
    <property type="entry name" value="Acyl-CoA N-acyltransferases (Nat)"/>
    <property type="match status" value="1"/>
</dbReference>
<dbReference type="GO" id="GO:0031415">
    <property type="term" value="C:NatA complex"/>
    <property type="evidence" value="ECO:0007669"/>
    <property type="project" value="InterPro"/>
</dbReference>
<evidence type="ECO:0000259" key="3">
    <source>
        <dbReference type="PROSITE" id="PS51186"/>
    </source>
</evidence>
<evidence type="ECO:0000256" key="2">
    <source>
        <dbReference type="ARBA" id="ARBA00023315"/>
    </source>
</evidence>
<protein>
    <submittedName>
        <fullName evidence="4">Ribosomal-protein-alanine N-acetyltransferase RimI</fullName>
    </submittedName>
</protein>
<dbReference type="CDD" id="cd04301">
    <property type="entry name" value="NAT_SF"/>
    <property type="match status" value="1"/>
</dbReference>
<dbReference type="InterPro" id="IPR000182">
    <property type="entry name" value="GNAT_dom"/>
</dbReference>
<keyword evidence="5" id="KW-1185">Reference proteome</keyword>
<dbReference type="RefSeq" id="WP_110380015.1">
    <property type="nucleotide sequence ID" value="NZ_CP029288.2"/>
</dbReference>
<dbReference type="PANTHER" id="PTHR23091">
    <property type="entry name" value="N-TERMINAL ACETYLTRANSFERASE"/>
    <property type="match status" value="1"/>
</dbReference>
<dbReference type="AlphaFoldDB" id="A0A2U9IMA8"/>
<dbReference type="PANTHER" id="PTHR23091:SF4">
    <property type="entry name" value="N-TERMINAL AMINO-ACID N(ALPHA)-ACETYLTRANSFERASE NATA"/>
    <property type="match status" value="1"/>
</dbReference>
<proteinExistence type="predicted"/>
<dbReference type="PROSITE" id="PS51186">
    <property type="entry name" value="GNAT"/>
    <property type="match status" value="1"/>
</dbReference>
<evidence type="ECO:0000256" key="1">
    <source>
        <dbReference type="ARBA" id="ARBA00022679"/>
    </source>
</evidence>
<dbReference type="OrthoDB" id="43754at2157"/>
<dbReference type="GO" id="GO:0004596">
    <property type="term" value="F:protein-N-terminal amino-acid acetyltransferase activity"/>
    <property type="evidence" value="ECO:0007669"/>
    <property type="project" value="InterPro"/>
</dbReference>
<dbReference type="Proteomes" id="UP000248410">
    <property type="component" value="Chromosome"/>
</dbReference>
<gene>
    <name evidence="4" type="ORF">DFR86_05835</name>
</gene>
<dbReference type="KEGG" id="asul:DFR86_05835"/>
<keyword evidence="1 4" id="KW-0808">Transferase</keyword>
<evidence type="ECO:0000313" key="5">
    <source>
        <dbReference type="Proteomes" id="UP000248410"/>
    </source>
</evidence>
<keyword evidence="2" id="KW-0012">Acyltransferase</keyword>
<dbReference type="InterPro" id="IPR016181">
    <property type="entry name" value="Acyl_CoA_acyltransferase"/>
</dbReference>
<dbReference type="EMBL" id="CP029288">
    <property type="protein sequence ID" value="AWR97125.1"/>
    <property type="molecule type" value="Genomic_DNA"/>
</dbReference>
<reference evidence="4 5" key="1">
    <citation type="submission" date="2018-05" db="EMBL/GenBank/DDBJ databases">
        <title>Complete Genome Sequences of Extremely Thermoacidophilic, Metal-Mobilizing Type-Strain Members of the Archaeal Family Sulfolobaceae: Acidianus brierleyi DSM-1651T, Acidianus sulfidivorans DSM-18786T, Metallosphaera hakonensis DSM-7519T, and Metallosphaera prunae DSM-10039T.</title>
        <authorList>
            <person name="Counts J.A."/>
            <person name="Kelly R.M."/>
        </authorList>
    </citation>
    <scope>NUCLEOTIDE SEQUENCE [LARGE SCALE GENOMIC DNA]</scope>
    <source>
        <strain evidence="4 5">JP7</strain>
    </source>
</reference>
<accession>A0A2U9IMA8</accession>
<sequence>MVIITDASEEDLPQIYNIEVESFDNPYPYSLLKAYLYIASGLYLVAKDDNNNILGYIIGIIQYKVRGHIVSIAVKKEYRNKGVGNMLIKEIEKRFLAYNCSYSYLEVMITNYSAIFFYRYNNYYIIFTRKNYYGRGKHAYIMIKRLLSNGESLE</sequence>
<dbReference type="Gene3D" id="3.40.630.30">
    <property type="match status" value="1"/>
</dbReference>
<organism evidence="4 5">
    <name type="scientific">Acidianus sulfidivorans JP7</name>
    <dbReference type="NCBI Taxonomy" id="619593"/>
    <lineage>
        <taxon>Archaea</taxon>
        <taxon>Thermoproteota</taxon>
        <taxon>Thermoprotei</taxon>
        <taxon>Sulfolobales</taxon>
        <taxon>Sulfolobaceae</taxon>
        <taxon>Acidianus</taxon>
    </lineage>
</organism>
<dbReference type="InterPro" id="IPR045047">
    <property type="entry name" value="Ard1-like"/>
</dbReference>
<evidence type="ECO:0000313" key="4">
    <source>
        <dbReference type="EMBL" id="AWR97125.1"/>
    </source>
</evidence>
<name>A0A2U9IMA8_9CREN</name>
<dbReference type="GeneID" id="36837470"/>
<dbReference type="Pfam" id="PF00583">
    <property type="entry name" value="Acetyltransf_1"/>
    <property type="match status" value="1"/>
</dbReference>